<gene>
    <name evidence="1" type="ORF">F5050DRAFT_1539985</name>
</gene>
<sequence>LVVDEIYFMDPKDMSLLSEYCSVAKGITEHPFGKLNFVTCRDPAQLPPPGSSPLYDRDLVNCFRSGKLNALNESTQYKVKGIYAWHQVNDVVILTEIMRQKGDNLLIDILGCLRHGTCTIADKA</sequence>
<dbReference type="Proteomes" id="UP001163828">
    <property type="component" value="Unassembled WGS sequence"/>
</dbReference>
<organism evidence="1 2">
    <name type="scientific">Lentinula boryana</name>
    <dbReference type="NCBI Taxonomy" id="40481"/>
    <lineage>
        <taxon>Eukaryota</taxon>
        <taxon>Fungi</taxon>
        <taxon>Dikarya</taxon>
        <taxon>Basidiomycota</taxon>
        <taxon>Agaricomycotina</taxon>
        <taxon>Agaricomycetes</taxon>
        <taxon>Agaricomycetidae</taxon>
        <taxon>Agaricales</taxon>
        <taxon>Marasmiineae</taxon>
        <taxon>Omphalotaceae</taxon>
        <taxon>Lentinula</taxon>
    </lineage>
</organism>
<feature type="non-terminal residue" evidence="1">
    <location>
        <position position="1"/>
    </location>
</feature>
<evidence type="ECO:0008006" key="3">
    <source>
        <dbReference type="Google" id="ProtNLM"/>
    </source>
</evidence>
<name>A0ABQ8Q0P7_9AGAR</name>
<protein>
    <recommendedName>
        <fullName evidence="3">DNA helicase</fullName>
    </recommendedName>
</protein>
<evidence type="ECO:0000313" key="1">
    <source>
        <dbReference type="EMBL" id="KAJ3992186.1"/>
    </source>
</evidence>
<comment type="caution">
    <text evidence="1">The sequence shown here is derived from an EMBL/GenBank/DDBJ whole genome shotgun (WGS) entry which is preliminary data.</text>
</comment>
<accession>A0ABQ8Q0P7</accession>
<keyword evidence="2" id="KW-1185">Reference proteome</keyword>
<feature type="non-terminal residue" evidence="1">
    <location>
        <position position="124"/>
    </location>
</feature>
<evidence type="ECO:0000313" key="2">
    <source>
        <dbReference type="Proteomes" id="UP001163828"/>
    </source>
</evidence>
<dbReference type="EMBL" id="MU790888">
    <property type="protein sequence ID" value="KAJ3992186.1"/>
    <property type="molecule type" value="Genomic_DNA"/>
</dbReference>
<reference evidence="1" key="1">
    <citation type="submission" date="2022-08" db="EMBL/GenBank/DDBJ databases">
        <authorList>
            <consortium name="DOE Joint Genome Institute"/>
            <person name="Min B."/>
            <person name="Riley R."/>
            <person name="Sierra-Patev S."/>
            <person name="Naranjo-Ortiz M."/>
            <person name="Looney B."/>
            <person name="Konkel Z."/>
            <person name="Slot J.C."/>
            <person name="Sakamoto Y."/>
            <person name="Steenwyk J.L."/>
            <person name="Rokas A."/>
            <person name="Carro J."/>
            <person name="Camarero S."/>
            <person name="Ferreira P."/>
            <person name="Molpeceres G."/>
            <person name="Ruiz-Duenas F.J."/>
            <person name="Serrano A."/>
            <person name="Henrissat B."/>
            <person name="Drula E."/>
            <person name="Hughes K.W."/>
            <person name="Mata J.L."/>
            <person name="Ishikawa N.K."/>
            <person name="Vargas-Isla R."/>
            <person name="Ushijima S."/>
            <person name="Smith C.A."/>
            <person name="Ahrendt S."/>
            <person name="Andreopoulos W."/>
            <person name="He G."/>
            <person name="Labutti K."/>
            <person name="Lipzen A."/>
            <person name="Ng V."/>
            <person name="Sandor L."/>
            <person name="Barry K."/>
            <person name="Martinez A.T."/>
            <person name="Xiao Y."/>
            <person name="Gibbons J.G."/>
            <person name="Terashima K."/>
            <person name="Hibbett D.S."/>
            <person name="Grigoriev I.V."/>
        </authorList>
    </citation>
    <scope>NUCLEOTIDE SEQUENCE</scope>
    <source>
        <strain evidence="1">TFB10827</strain>
    </source>
</reference>
<proteinExistence type="predicted"/>